<sequence length="279" mass="31624">MTSGSYVLEILQLVKKRDLFLADTHILELEQECTQSAAADPEDSTSPSVKDGGRRKAKDVELLYEELQKELWAVVRESLRSPTAGPNLGLVVQVLEQEEEVDKTWAVSEGAAPGGPRPRRLKQRWREAVEEAADSSLPQRAEFTAGDLDKYLDRIRARVVEDLGAAKRNAVSIYPEEFQAFQVYVESYHQAVASRLKAITDSQLEMTDIYSLLDWLHNIYSSNQHSQAWVQFGGVNTFKRTLVRTKQPDRDPLFEVVSVRFQTDSVAVRLWSEYKPAPI</sequence>
<evidence type="ECO:0000256" key="1">
    <source>
        <dbReference type="SAM" id="MobiDB-lite"/>
    </source>
</evidence>
<dbReference type="PANTHER" id="PTHR21292:SF17">
    <property type="entry name" value="TUMOR NECROSIS FACTOR ALPHA-INDUCED PROTEIN 2 ISOFORM X1"/>
    <property type="match status" value="1"/>
</dbReference>
<reference evidence="2 3" key="1">
    <citation type="submission" date="2021-06" db="EMBL/GenBank/DDBJ databases">
        <authorList>
            <person name="Palmer J.M."/>
        </authorList>
    </citation>
    <scope>NUCLEOTIDE SEQUENCE [LARGE SCALE GENOMIC DNA]</scope>
    <source>
        <strain evidence="3">if_2019</strain>
        <tissue evidence="2">Muscle</tissue>
    </source>
</reference>
<dbReference type="EMBL" id="JAHRIQ010050170">
    <property type="protein sequence ID" value="MEQ2237929.1"/>
    <property type="molecule type" value="Genomic_DNA"/>
</dbReference>
<comment type="caution">
    <text evidence="2">The sequence shown here is derived from an EMBL/GenBank/DDBJ whole genome shotgun (WGS) entry which is preliminary data.</text>
</comment>
<keyword evidence="3" id="KW-1185">Reference proteome</keyword>
<name>A0ABV0TZG1_9TELE</name>
<dbReference type="InterPro" id="IPR010326">
    <property type="entry name" value="EXOC3/Sec6"/>
</dbReference>
<dbReference type="Pfam" id="PF06046">
    <property type="entry name" value="Sec6"/>
    <property type="match status" value="1"/>
</dbReference>
<accession>A0ABV0TZG1</accession>
<protein>
    <submittedName>
        <fullName evidence="2">Uncharacterized protein</fullName>
    </submittedName>
</protein>
<organism evidence="2 3">
    <name type="scientific">Ilyodon furcidens</name>
    <name type="common">goldbreast splitfin</name>
    <dbReference type="NCBI Taxonomy" id="33524"/>
    <lineage>
        <taxon>Eukaryota</taxon>
        <taxon>Metazoa</taxon>
        <taxon>Chordata</taxon>
        <taxon>Craniata</taxon>
        <taxon>Vertebrata</taxon>
        <taxon>Euteleostomi</taxon>
        <taxon>Actinopterygii</taxon>
        <taxon>Neopterygii</taxon>
        <taxon>Teleostei</taxon>
        <taxon>Neoteleostei</taxon>
        <taxon>Acanthomorphata</taxon>
        <taxon>Ovalentaria</taxon>
        <taxon>Atherinomorphae</taxon>
        <taxon>Cyprinodontiformes</taxon>
        <taxon>Goodeidae</taxon>
        <taxon>Ilyodon</taxon>
    </lineage>
</organism>
<proteinExistence type="predicted"/>
<evidence type="ECO:0000313" key="2">
    <source>
        <dbReference type="EMBL" id="MEQ2237929.1"/>
    </source>
</evidence>
<dbReference type="PANTHER" id="PTHR21292">
    <property type="entry name" value="EXOCYST COMPLEX COMPONENT SEC6-RELATED"/>
    <property type="match status" value="1"/>
</dbReference>
<dbReference type="Proteomes" id="UP001482620">
    <property type="component" value="Unassembled WGS sequence"/>
</dbReference>
<gene>
    <name evidence="2" type="ORF">ILYODFUR_028247</name>
</gene>
<feature type="region of interest" description="Disordered" evidence="1">
    <location>
        <begin position="34"/>
        <end position="55"/>
    </location>
</feature>
<evidence type="ECO:0000313" key="3">
    <source>
        <dbReference type="Proteomes" id="UP001482620"/>
    </source>
</evidence>